<gene>
    <name evidence="2" type="ORF">RUA4292_03985</name>
</gene>
<evidence type="ECO:0000313" key="2">
    <source>
        <dbReference type="EMBL" id="CUH49788.1"/>
    </source>
</evidence>
<dbReference type="STRING" id="81569.RUM4293_01537"/>
<organism evidence="2 3">
    <name type="scientific">Ruegeria atlantica</name>
    <dbReference type="NCBI Taxonomy" id="81569"/>
    <lineage>
        <taxon>Bacteria</taxon>
        <taxon>Pseudomonadati</taxon>
        <taxon>Pseudomonadota</taxon>
        <taxon>Alphaproteobacteria</taxon>
        <taxon>Rhodobacterales</taxon>
        <taxon>Roseobacteraceae</taxon>
        <taxon>Ruegeria</taxon>
    </lineage>
</organism>
<protein>
    <submittedName>
        <fullName evidence="2">Uncharacterized protein</fullName>
    </submittedName>
</protein>
<dbReference type="EMBL" id="CYPU01000071">
    <property type="protein sequence ID" value="CUH49788.1"/>
    <property type="molecule type" value="Genomic_DNA"/>
</dbReference>
<feature type="region of interest" description="Disordered" evidence="1">
    <location>
        <begin position="1"/>
        <end position="22"/>
    </location>
</feature>
<feature type="compositionally biased region" description="Low complexity" evidence="1">
    <location>
        <begin position="7"/>
        <end position="18"/>
    </location>
</feature>
<proteinExistence type="predicted"/>
<sequence>MTRKPASGPGVRGVSRSGEMPEPTVIVRMKENVQRVGPGLRLPVIALGDVSVAKGDHYDTHPLCFCESQLAFRYR</sequence>
<name>A0A0N7LR44_9RHOB</name>
<dbReference type="Proteomes" id="UP000050783">
    <property type="component" value="Unassembled WGS sequence"/>
</dbReference>
<accession>A0A0N7LR44</accession>
<dbReference type="AlphaFoldDB" id="A0A0N7LR44"/>
<evidence type="ECO:0000313" key="3">
    <source>
        <dbReference type="Proteomes" id="UP000050783"/>
    </source>
</evidence>
<reference evidence="2 3" key="1">
    <citation type="submission" date="2015-09" db="EMBL/GenBank/DDBJ databases">
        <authorList>
            <consortium name="Swine Surveillance"/>
        </authorList>
    </citation>
    <scope>NUCLEOTIDE SEQUENCE [LARGE SCALE GENOMIC DNA]</scope>
    <source>
        <strain evidence="2 3">CECT 4292</strain>
    </source>
</reference>
<evidence type="ECO:0000256" key="1">
    <source>
        <dbReference type="SAM" id="MobiDB-lite"/>
    </source>
</evidence>